<dbReference type="InterPro" id="IPR004358">
    <property type="entry name" value="Sig_transdc_His_kin-like_C"/>
</dbReference>
<dbReference type="PROSITE" id="PS50109">
    <property type="entry name" value="HIS_KIN"/>
    <property type="match status" value="1"/>
</dbReference>
<dbReference type="Gene3D" id="3.30.565.10">
    <property type="entry name" value="Histidine kinase-like ATPase, C-terminal domain"/>
    <property type="match status" value="1"/>
</dbReference>
<feature type="compositionally biased region" description="Basic and acidic residues" evidence="3">
    <location>
        <begin position="36"/>
        <end position="45"/>
    </location>
</feature>
<dbReference type="Gene3D" id="3.40.50.2300">
    <property type="match status" value="1"/>
</dbReference>
<feature type="transmembrane region" description="Helical" evidence="4">
    <location>
        <begin position="6"/>
        <end position="27"/>
    </location>
</feature>
<dbReference type="EMBL" id="OY288114">
    <property type="protein sequence ID" value="CAJ0877770.1"/>
    <property type="molecule type" value="Genomic_DNA"/>
</dbReference>
<dbReference type="CDD" id="cd16922">
    <property type="entry name" value="HATPase_EvgS-ArcB-TorS-like"/>
    <property type="match status" value="1"/>
</dbReference>
<dbReference type="PANTHER" id="PTHR45339">
    <property type="entry name" value="HYBRID SIGNAL TRANSDUCTION HISTIDINE KINASE J"/>
    <property type="match status" value="1"/>
</dbReference>
<keyword evidence="7" id="KW-0808">Transferase</keyword>
<dbReference type="Gene3D" id="1.10.287.130">
    <property type="match status" value="1"/>
</dbReference>
<reference evidence="7" key="1">
    <citation type="submission" date="2023-07" db="EMBL/GenBank/DDBJ databases">
        <authorList>
            <person name="Pelsma A.J. K."/>
        </authorList>
    </citation>
    <scope>NUCLEOTIDE SEQUENCE</scope>
</reference>
<evidence type="ECO:0000256" key="2">
    <source>
        <dbReference type="ARBA" id="ARBA00023012"/>
    </source>
</evidence>
<accession>A0AA48M0Z2</accession>
<dbReference type="InterPro" id="IPR005467">
    <property type="entry name" value="His_kinase_dom"/>
</dbReference>
<dbReference type="CDD" id="cd17546">
    <property type="entry name" value="REC_hyHK_CKI1_RcsC-like"/>
    <property type="match status" value="1"/>
</dbReference>
<evidence type="ECO:0000256" key="4">
    <source>
        <dbReference type="SAM" id="Phobius"/>
    </source>
</evidence>
<keyword evidence="2" id="KW-0902">Two-component regulatory system</keyword>
<evidence type="ECO:0000259" key="5">
    <source>
        <dbReference type="PROSITE" id="PS50109"/>
    </source>
</evidence>
<dbReference type="EC" id="2.7.13.3" evidence="7"/>
<dbReference type="CDD" id="cd00082">
    <property type="entry name" value="HisKA"/>
    <property type="match status" value="1"/>
</dbReference>
<keyword evidence="7" id="KW-0418">Kinase</keyword>
<dbReference type="InterPro" id="IPR011006">
    <property type="entry name" value="CheY-like_superfamily"/>
</dbReference>
<feature type="domain" description="Response regulatory" evidence="6">
    <location>
        <begin position="429"/>
        <end position="554"/>
    </location>
</feature>
<organism evidence="7">
    <name type="scientific">freshwater sediment metagenome</name>
    <dbReference type="NCBI Taxonomy" id="556182"/>
    <lineage>
        <taxon>unclassified sequences</taxon>
        <taxon>metagenomes</taxon>
        <taxon>ecological metagenomes</taxon>
    </lineage>
</organism>
<dbReference type="Pfam" id="PF00512">
    <property type="entry name" value="HisKA"/>
    <property type="match status" value="1"/>
</dbReference>
<keyword evidence="4" id="KW-0812">Transmembrane</keyword>
<dbReference type="AlphaFoldDB" id="A0AA48M0Z2"/>
<dbReference type="SUPFAM" id="SSF52172">
    <property type="entry name" value="CheY-like"/>
    <property type="match status" value="1"/>
</dbReference>
<dbReference type="InterPro" id="IPR001789">
    <property type="entry name" value="Sig_transdc_resp-reg_receiver"/>
</dbReference>
<dbReference type="SMART" id="SM00448">
    <property type="entry name" value="REC"/>
    <property type="match status" value="1"/>
</dbReference>
<dbReference type="InterPro" id="IPR003594">
    <property type="entry name" value="HATPase_dom"/>
</dbReference>
<feature type="region of interest" description="Disordered" evidence="3">
    <location>
        <begin position="36"/>
        <end position="57"/>
    </location>
</feature>
<evidence type="ECO:0000256" key="1">
    <source>
        <dbReference type="ARBA" id="ARBA00022553"/>
    </source>
</evidence>
<dbReference type="SUPFAM" id="SSF47384">
    <property type="entry name" value="Homodimeric domain of signal transducing histidine kinase"/>
    <property type="match status" value="1"/>
</dbReference>
<dbReference type="InterPro" id="IPR036097">
    <property type="entry name" value="HisK_dim/P_sf"/>
</dbReference>
<protein>
    <submittedName>
        <fullName evidence="7">Two-component system, sensor histidine kinase</fullName>
        <ecNumber evidence="7">2.7.13.3</ecNumber>
    </submittedName>
</protein>
<proteinExistence type="predicted"/>
<keyword evidence="1" id="KW-0597">Phosphoprotein</keyword>
<dbReference type="PRINTS" id="PR00344">
    <property type="entry name" value="BCTRLSENSOR"/>
</dbReference>
<dbReference type="InterPro" id="IPR003661">
    <property type="entry name" value="HisK_dim/P_dom"/>
</dbReference>
<dbReference type="InterPro" id="IPR036890">
    <property type="entry name" value="HATPase_C_sf"/>
</dbReference>
<evidence type="ECO:0000313" key="7">
    <source>
        <dbReference type="EMBL" id="CAJ0877770.1"/>
    </source>
</evidence>
<dbReference type="SMART" id="SM00387">
    <property type="entry name" value="HATPase_c"/>
    <property type="match status" value="1"/>
</dbReference>
<keyword evidence="4" id="KW-1133">Transmembrane helix</keyword>
<evidence type="ECO:0000256" key="3">
    <source>
        <dbReference type="SAM" id="MobiDB-lite"/>
    </source>
</evidence>
<name>A0AA48M0Z2_9ZZZZ</name>
<sequence>MGSTDIAILIGAQIVVTLLAVSVFVALRKRDQDAARASEAREHSAAHARGPSGPDIQTRTRFLATVSHEIRTPLNGVMGLAQLLDMTRLDAEQASYVEAIMKSGRALAQLIDDILDFSQIEAGKFALRSENFELTPLVEGVVELLAPRAGAKGLEIASVVSPDAPTQLTGDPARLRQVLINLLGNAVNYTDRGGVGLRVYVDGPSLRFDVRDSGPGVPAAAREAIFEEFERADWSTKPQGGAGLGLAISRRLVQLMGGALALSDTSDAGSTFSIILPLTESVAPSPPQPLVGQRVLIVAQSLFEAPFLAESLRSAGAVATIMAGPPAIDLLAQKEAPSYHAILLDCALGPEAIGALVKSARLGGARRLFLLFSPLERRAFGQAALRDVDGWLVKPVRQSSLLTRLSHKGPDAPTSAAGALPFPVLDGLRVLVAEDNDVNALIVTRALGKFGAEVTRVGNGAEAVVQAAEGLGPGAAPFDAILMDLFLPELDGRHATREIRAAEAGAGAPRTPIVIVTASVLKEDARAARAAGADALLTKPVDLAQLAATLDELRVAPAETVAVPSLRAERSKSELQ</sequence>
<dbReference type="SMART" id="SM00388">
    <property type="entry name" value="HisKA"/>
    <property type="match status" value="1"/>
</dbReference>
<dbReference type="Pfam" id="PF00072">
    <property type="entry name" value="Response_reg"/>
    <property type="match status" value="1"/>
</dbReference>
<feature type="domain" description="Histidine kinase" evidence="5">
    <location>
        <begin position="65"/>
        <end position="280"/>
    </location>
</feature>
<dbReference type="GO" id="GO:0000155">
    <property type="term" value="F:phosphorelay sensor kinase activity"/>
    <property type="evidence" value="ECO:0007669"/>
    <property type="project" value="InterPro"/>
</dbReference>
<dbReference type="PROSITE" id="PS50110">
    <property type="entry name" value="RESPONSE_REGULATORY"/>
    <property type="match status" value="1"/>
</dbReference>
<keyword evidence="4" id="KW-0472">Membrane</keyword>
<gene>
    <name evidence="7" type="primary">K20974</name>
    <name evidence="7" type="ORF">AMST5_02908</name>
</gene>
<dbReference type="PANTHER" id="PTHR45339:SF1">
    <property type="entry name" value="HYBRID SIGNAL TRANSDUCTION HISTIDINE KINASE J"/>
    <property type="match status" value="1"/>
</dbReference>
<dbReference type="SUPFAM" id="SSF55874">
    <property type="entry name" value="ATPase domain of HSP90 chaperone/DNA topoisomerase II/histidine kinase"/>
    <property type="match status" value="1"/>
</dbReference>
<dbReference type="Pfam" id="PF02518">
    <property type="entry name" value="HATPase_c"/>
    <property type="match status" value="1"/>
</dbReference>
<evidence type="ECO:0000259" key="6">
    <source>
        <dbReference type="PROSITE" id="PS50110"/>
    </source>
</evidence>